<dbReference type="RefSeq" id="WP_345430664.1">
    <property type="nucleotide sequence ID" value="NZ_BAABHK010000003.1"/>
</dbReference>
<organism evidence="1 2">
    <name type="scientific">Actinoallomurus vinaceus</name>
    <dbReference type="NCBI Taxonomy" id="1080074"/>
    <lineage>
        <taxon>Bacteria</taxon>
        <taxon>Bacillati</taxon>
        <taxon>Actinomycetota</taxon>
        <taxon>Actinomycetes</taxon>
        <taxon>Streptosporangiales</taxon>
        <taxon>Thermomonosporaceae</taxon>
        <taxon>Actinoallomurus</taxon>
    </lineage>
</organism>
<sequence>MTTTISAMWAALRLRRQDLPDLIAGMDRPPRRRRAVRPAVTPIVLTLRLFAGFCAPMRENALVVAALHRCGVPAQLVVGADPLPESHGGYRVYTWIEIEGVPLDIDTPPSNYLVELIRYPKTD</sequence>
<reference evidence="2" key="1">
    <citation type="journal article" date="2019" name="Int. J. Syst. Evol. Microbiol.">
        <title>The Global Catalogue of Microorganisms (GCM) 10K type strain sequencing project: providing services to taxonomists for standard genome sequencing and annotation.</title>
        <authorList>
            <consortium name="The Broad Institute Genomics Platform"/>
            <consortium name="The Broad Institute Genome Sequencing Center for Infectious Disease"/>
            <person name="Wu L."/>
            <person name="Ma J."/>
        </authorList>
    </citation>
    <scope>NUCLEOTIDE SEQUENCE [LARGE SCALE GENOMIC DNA]</scope>
    <source>
        <strain evidence="2">JCM 17939</strain>
    </source>
</reference>
<protein>
    <recommendedName>
        <fullName evidence="3">Microcin J25-processing protein McjB C-terminal domain-containing protein</fullName>
    </recommendedName>
</protein>
<gene>
    <name evidence="1" type="ORF">GCM10023196_022690</name>
</gene>
<comment type="caution">
    <text evidence="1">The sequence shown here is derived from an EMBL/GenBank/DDBJ whole genome shotgun (WGS) entry which is preliminary data.</text>
</comment>
<dbReference type="EMBL" id="BAABHK010000003">
    <property type="protein sequence ID" value="GAA4624059.1"/>
    <property type="molecule type" value="Genomic_DNA"/>
</dbReference>
<name>A0ABP8U773_9ACTN</name>
<evidence type="ECO:0008006" key="3">
    <source>
        <dbReference type="Google" id="ProtNLM"/>
    </source>
</evidence>
<proteinExistence type="predicted"/>
<accession>A0ABP8U773</accession>
<keyword evidence="2" id="KW-1185">Reference proteome</keyword>
<evidence type="ECO:0000313" key="1">
    <source>
        <dbReference type="EMBL" id="GAA4624059.1"/>
    </source>
</evidence>
<dbReference type="Proteomes" id="UP001501442">
    <property type="component" value="Unassembled WGS sequence"/>
</dbReference>
<evidence type="ECO:0000313" key="2">
    <source>
        <dbReference type="Proteomes" id="UP001501442"/>
    </source>
</evidence>